<comment type="similarity">
    <text evidence="2 7">Belongs to the major facilitator superfamily. Sugar transporter (TC 2.A.1.1) family.</text>
</comment>
<keyword evidence="6 8" id="KW-0472">Membrane</keyword>
<dbReference type="SUPFAM" id="SSF103473">
    <property type="entry name" value="MFS general substrate transporter"/>
    <property type="match status" value="1"/>
</dbReference>
<dbReference type="InterPro" id="IPR036259">
    <property type="entry name" value="MFS_trans_sf"/>
</dbReference>
<dbReference type="STRING" id="1392247.A0A3N4KLY0"/>
<evidence type="ECO:0000313" key="10">
    <source>
        <dbReference type="EMBL" id="RPB09351.1"/>
    </source>
</evidence>
<protein>
    <submittedName>
        <fullName evidence="10">General substrate transporter</fullName>
    </submittedName>
</protein>
<feature type="transmembrane region" description="Helical" evidence="8">
    <location>
        <begin position="166"/>
        <end position="185"/>
    </location>
</feature>
<organism evidence="10 11">
    <name type="scientific">Morchella conica CCBAS932</name>
    <dbReference type="NCBI Taxonomy" id="1392247"/>
    <lineage>
        <taxon>Eukaryota</taxon>
        <taxon>Fungi</taxon>
        <taxon>Dikarya</taxon>
        <taxon>Ascomycota</taxon>
        <taxon>Pezizomycotina</taxon>
        <taxon>Pezizomycetes</taxon>
        <taxon>Pezizales</taxon>
        <taxon>Morchellaceae</taxon>
        <taxon>Morchella</taxon>
    </lineage>
</organism>
<dbReference type="FunFam" id="1.20.1250.20:FF:000078">
    <property type="entry name" value="MFS maltose transporter, putative"/>
    <property type="match status" value="1"/>
</dbReference>
<keyword evidence="3 7" id="KW-0813">Transport</keyword>
<feature type="transmembrane region" description="Helical" evidence="8">
    <location>
        <begin position="74"/>
        <end position="92"/>
    </location>
</feature>
<feature type="transmembrane region" description="Helical" evidence="8">
    <location>
        <begin position="314"/>
        <end position="335"/>
    </location>
</feature>
<dbReference type="OrthoDB" id="6612291at2759"/>
<dbReference type="PROSITE" id="PS50850">
    <property type="entry name" value="MFS"/>
    <property type="match status" value="1"/>
</dbReference>
<dbReference type="InterPro" id="IPR020846">
    <property type="entry name" value="MFS_dom"/>
</dbReference>
<evidence type="ECO:0000259" key="9">
    <source>
        <dbReference type="PROSITE" id="PS50850"/>
    </source>
</evidence>
<feature type="domain" description="Major facilitator superfamily (MFS) profile" evidence="9">
    <location>
        <begin position="1"/>
        <end position="440"/>
    </location>
</feature>
<dbReference type="PANTHER" id="PTHR48022">
    <property type="entry name" value="PLASTIDIC GLUCOSE TRANSPORTER 4"/>
    <property type="match status" value="1"/>
</dbReference>
<proteinExistence type="inferred from homology"/>
<comment type="subcellular location">
    <subcellularLocation>
        <location evidence="1">Membrane</location>
        <topology evidence="1">Multi-pass membrane protein</topology>
    </subcellularLocation>
</comment>
<feature type="transmembrane region" description="Helical" evidence="8">
    <location>
        <begin position="347"/>
        <end position="371"/>
    </location>
</feature>
<feature type="transmembrane region" description="Helical" evidence="8">
    <location>
        <begin position="250"/>
        <end position="268"/>
    </location>
</feature>
<feature type="transmembrane region" description="Helical" evidence="8">
    <location>
        <begin position="274"/>
        <end position="302"/>
    </location>
</feature>
<evidence type="ECO:0000256" key="4">
    <source>
        <dbReference type="ARBA" id="ARBA00022692"/>
    </source>
</evidence>
<evidence type="ECO:0000256" key="8">
    <source>
        <dbReference type="SAM" id="Phobius"/>
    </source>
</evidence>
<reference evidence="10 11" key="1">
    <citation type="journal article" date="2018" name="Nat. Ecol. Evol.">
        <title>Pezizomycetes genomes reveal the molecular basis of ectomycorrhizal truffle lifestyle.</title>
        <authorList>
            <person name="Murat C."/>
            <person name="Payen T."/>
            <person name="Noel B."/>
            <person name="Kuo A."/>
            <person name="Morin E."/>
            <person name="Chen J."/>
            <person name="Kohler A."/>
            <person name="Krizsan K."/>
            <person name="Balestrini R."/>
            <person name="Da Silva C."/>
            <person name="Montanini B."/>
            <person name="Hainaut M."/>
            <person name="Levati E."/>
            <person name="Barry K.W."/>
            <person name="Belfiori B."/>
            <person name="Cichocki N."/>
            <person name="Clum A."/>
            <person name="Dockter R.B."/>
            <person name="Fauchery L."/>
            <person name="Guy J."/>
            <person name="Iotti M."/>
            <person name="Le Tacon F."/>
            <person name="Lindquist E.A."/>
            <person name="Lipzen A."/>
            <person name="Malagnac F."/>
            <person name="Mello A."/>
            <person name="Molinier V."/>
            <person name="Miyauchi S."/>
            <person name="Poulain J."/>
            <person name="Riccioni C."/>
            <person name="Rubini A."/>
            <person name="Sitrit Y."/>
            <person name="Splivallo R."/>
            <person name="Traeger S."/>
            <person name="Wang M."/>
            <person name="Zifcakova L."/>
            <person name="Wipf D."/>
            <person name="Zambonelli A."/>
            <person name="Paolocci F."/>
            <person name="Nowrousian M."/>
            <person name="Ottonello S."/>
            <person name="Baldrian P."/>
            <person name="Spatafora J.W."/>
            <person name="Henrissat B."/>
            <person name="Nagy L.G."/>
            <person name="Aury J.M."/>
            <person name="Wincker P."/>
            <person name="Grigoriev I.V."/>
            <person name="Bonfante P."/>
            <person name="Martin F.M."/>
        </authorList>
    </citation>
    <scope>NUCLEOTIDE SEQUENCE [LARGE SCALE GENOMIC DNA]</scope>
    <source>
        <strain evidence="10 11">CCBAS932</strain>
    </source>
</reference>
<dbReference type="EMBL" id="ML119153">
    <property type="protein sequence ID" value="RPB09351.1"/>
    <property type="molecule type" value="Genomic_DNA"/>
</dbReference>
<dbReference type="InterPro" id="IPR003663">
    <property type="entry name" value="Sugar/inositol_transpt"/>
</dbReference>
<feature type="transmembrane region" description="Helical" evidence="8">
    <location>
        <begin position="7"/>
        <end position="27"/>
    </location>
</feature>
<accession>A0A3N4KLY0</accession>
<evidence type="ECO:0000256" key="1">
    <source>
        <dbReference type="ARBA" id="ARBA00004141"/>
    </source>
</evidence>
<dbReference type="InterPro" id="IPR005828">
    <property type="entry name" value="MFS_sugar_transport-like"/>
</dbReference>
<dbReference type="NCBIfam" id="TIGR00879">
    <property type="entry name" value="SP"/>
    <property type="match status" value="1"/>
</dbReference>
<evidence type="ECO:0000256" key="7">
    <source>
        <dbReference type="RuleBase" id="RU003346"/>
    </source>
</evidence>
<keyword evidence="5 8" id="KW-1133">Transmembrane helix</keyword>
<feature type="transmembrane region" description="Helical" evidence="8">
    <location>
        <begin position="418"/>
        <end position="436"/>
    </location>
</feature>
<evidence type="ECO:0000256" key="2">
    <source>
        <dbReference type="ARBA" id="ARBA00010992"/>
    </source>
</evidence>
<dbReference type="GO" id="GO:0005351">
    <property type="term" value="F:carbohydrate:proton symporter activity"/>
    <property type="evidence" value="ECO:0007669"/>
    <property type="project" value="TreeGrafter"/>
</dbReference>
<feature type="transmembrane region" description="Helical" evidence="8">
    <location>
        <begin position="47"/>
        <end position="67"/>
    </location>
</feature>
<feature type="transmembrane region" description="Helical" evidence="8">
    <location>
        <begin position="133"/>
        <end position="154"/>
    </location>
</feature>
<evidence type="ECO:0000313" key="11">
    <source>
        <dbReference type="Proteomes" id="UP000277580"/>
    </source>
</evidence>
<dbReference type="FunCoup" id="A0A3N4KLY0">
    <property type="interactions" value="40"/>
</dbReference>
<sequence length="477" mass="52791">LYVSLAAITYGFDGAVSGYLLSLPVFVQHFGYNYNGTFVVPAIHQSTWNGVVVAGGVLGAFVAGPIGNRLGRRYLFIIGSVISACGILAQELADEWRVMAAGKFINYIAMSMYAVGAPTYISEICPVELRGIALTFFNFFTLIGQFICSCVMQGTMKRTDALSFRIPIIVQYGVPLILFVGTWFIPETPYWHAEKGQNDAAKASLERLHGGKVDFEERFRDIQSEIEHNQKASTVKFIDCFKGSNLRRTIIAAGILSGQQLVGVAFVFGYTTYFFILSGIATAQAFTITAIMFALQVVANMCSWYSIDRFGRRFLLLVGTSIMFVSLYIIGGVGTNPLYTTGHFPKVVVSFMVIFSVFYQLSLGSVGWTVASEVSSSVNRASTQAIAVFWSTIFGFVISFTIPYLINPDEANLGPKVGFIYGSFTLIVLAFIWFCVPEMKGRSYEELDYMFRNGIPTRAFESMFTLPIFLYSFPLLT</sequence>
<dbReference type="AlphaFoldDB" id="A0A3N4KLY0"/>
<keyword evidence="11" id="KW-1185">Reference proteome</keyword>
<name>A0A3N4KLY0_9PEZI</name>
<dbReference type="InterPro" id="IPR050360">
    <property type="entry name" value="MFS_Sugar_Transporters"/>
</dbReference>
<keyword evidence="4 8" id="KW-0812">Transmembrane</keyword>
<dbReference type="Gene3D" id="1.20.1250.20">
    <property type="entry name" value="MFS general substrate transporter like domains"/>
    <property type="match status" value="1"/>
</dbReference>
<feature type="transmembrane region" description="Helical" evidence="8">
    <location>
        <begin position="383"/>
        <end position="406"/>
    </location>
</feature>
<evidence type="ECO:0000256" key="5">
    <source>
        <dbReference type="ARBA" id="ARBA00022989"/>
    </source>
</evidence>
<dbReference type="PANTHER" id="PTHR48022:SF15">
    <property type="entry name" value="ALPHA-GLUCOSIDE TRANSPORTER, PUTATIVE (AFU_ORTHOLOGUE AFUA_5G00500)-RELATED"/>
    <property type="match status" value="1"/>
</dbReference>
<evidence type="ECO:0000256" key="6">
    <source>
        <dbReference type="ARBA" id="ARBA00023136"/>
    </source>
</evidence>
<gene>
    <name evidence="10" type="ORF">P167DRAFT_492874</name>
</gene>
<feature type="transmembrane region" description="Helical" evidence="8">
    <location>
        <begin position="104"/>
        <end position="121"/>
    </location>
</feature>
<dbReference type="GO" id="GO:0016020">
    <property type="term" value="C:membrane"/>
    <property type="evidence" value="ECO:0007669"/>
    <property type="project" value="UniProtKB-SubCell"/>
</dbReference>
<dbReference type="Proteomes" id="UP000277580">
    <property type="component" value="Unassembled WGS sequence"/>
</dbReference>
<dbReference type="Pfam" id="PF00083">
    <property type="entry name" value="Sugar_tr"/>
    <property type="match status" value="1"/>
</dbReference>
<evidence type="ECO:0000256" key="3">
    <source>
        <dbReference type="ARBA" id="ARBA00022448"/>
    </source>
</evidence>
<feature type="non-terminal residue" evidence="10">
    <location>
        <position position="1"/>
    </location>
</feature>
<dbReference type="InParanoid" id="A0A3N4KLY0"/>